<name>A0A8C0LDL7_CANLU</name>
<dbReference type="GeneTree" id="ENSGT00530000063883"/>
<dbReference type="GO" id="GO:0006644">
    <property type="term" value="P:phospholipid metabolic process"/>
    <property type="evidence" value="ECO:0007669"/>
    <property type="project" value="TreeGrafter"/>
</dbReference>
<dbReference type="GO" id="GO:0004623">
    <property type="term" value="F:phospholipase A2 activity"/>
    <property type="evidence" value="ECO:0007669"/>
    <property type="project" value="TreeGrafter"/>
</dbReference>
<dbReference type="PANTHER" id="PTHR21325">
    <property type="entry name" value="PHOSPHOLIPASE B, PLB1"/>
    <property type="match status" value="1"/>
</dbReference>
<evidence type="ECO:0000313" key="2">
    <source>
        <dbReference type="Ensembl" id="ENSCAFP00020030844.1"/>
    </source>
</evidence>
<evidence type="ECO:0000313" key="3">
    <source>
        <dbReference type="Proteomes" id="UP000694391"/>
    </source>
</evidence>
<dbReference type="GO" id="GO:0031526">
    <property type="term" value="C:brush border membrane"/>
    <property type="evidence" value="ECO:0007669"/>
    <property type="project" value="TreeGrafter"/>
</dbReference>
<sequence length="171" mass="19336">MQELKQMNWNFQSGISRLSYWPQYLQREDFAVVVQPFFQNTLVPLNSRGSADLTFFSEDCFHFSERGHAEMAIALWNNMLEPVGQKTTSNNFTHSRTKLKCPSPESPYLHTLRNSQLLQDHSEAGPNVLSWAVPVAAGGGLVLGVGTVMAWRALRGHQRENPPISLRTMSF</sequence>
<evidence type="ECO:0000256" key="1">
    <source>
        <dbReference type="SAM" id="Phobius"/>
    </source>
</evidence>
<dbReference type="Proteomes" id="UP000694391">
    <property type="component" value="Unplaced"/>
</dbReference>
<keyword evidence="1" id="KW-0472">Membrane</keyword>
<feature type="transmembrane region" description="Helical" evidence="1">
    <location>
        <begin position="128"/>
        <end position="151"/>
    </location>
</feature>
<protein>
    <recommendedName>
        <fullName evidence="4">Phospholipase B1</fullName>
    </recommendedName>
</protein>
<keyword evidence="1" id="KW-1133">Transmembrane helix</keyword>
<dbReference type="PANTHER" id="PTHR21325:SF52">
    <property type="entry name" value="PHOSPHOLIPASE B1, MEMBRANE-ASSOCIATED"/>
    <property type="match status" value="1"/>
</dbReference>
<dbReference type="GO" id="GO:0004622">
    <property type="term" value="F:phosphatidylcholine lysophospholipase activity"/>
    <property type="evidence" value="ECO:0007669"/>
    <property type="project" value="TreeGrafter"/>
</dbReference>
<dbReference type="Pfam" id="PF00657">
    <property type="entry name" value="Lipase_GDSL"/>
    <property type="match status" value="1"/>
</dbReference>
<dbReference type="GO" id="GO:0050253">
    <property type="term" value="F:retinyl-palmitate esterase activity"/>
    <property type="evidence" value="ECO:0007669"/>
    <property type="project" value="TreeGrafter"/>
</dbReference>
<dbReference type="InterPro" id="IPR038885">
    <property type="entry name" value="PLB1"/>
</dbReference>
<organism evidence="2 3">
    <name type="scientific">Canis lupus dingo</name>
    <name type="common">dingo</name>
    <dbReference type="NCBI Taxonomy" id="286419"/>
    <lineage>
        <taxon>Eukaryota</taxon>
        <taxon>Metazoa</taxon>
        <taxon>Chordata</taxon>
        <taxon>Craniata</taxon>
        <taxon>Vertebrata</taxon>
        <taxon>Euteleostomi</taxon>
        <taxon>Mammalia</taxon>
        <taxon>Eutheria</taxon>
        <taxon>Laurasiatheria</taxon>
        <taxon>Carnivora</taxon>
        <taxon>Caniformia</taxon>
        <taxon>Canidae</taxon>
        <taxon>Canis</taxon>
    </lineage>
</organism>
<reference evidence="2" key="1">
    <citation type="submission" date="2025-08" db="UniProtKB">
        <authorList>
            <consortium name="Ensembl"/>
        </authorList>
    </citation>
    <scope>IDENTIFICATION</scope>
</reference>
<dbReference type="AlphaFoldDB" id="A0A8C0LDL7"/>
<keyword evidence="3" id="KW-1185">Reference proteome</keyword>
<keyword evidence="1" id="KW-0812">Transmembrane</keyword>
<evidence type="ECO:0008006" key="4">
    <source>
        <dbReference type="Google" id="ProtNLM"/>
    </source>
</evidence>
<dbReference type="Ensembl" id="ENSCAFT00020035593.1">
    <property type="protein sequence ID" value="ENSCAFP00020030844.1"/>
    <property type="gene ID" value="ENSCAFG00020024060.1"/>
</dbReference>
<proteinExistence type="predicted"/>
<accession>A0A8C0LDL7</accession>
<reference evidence="2" key="2">
    <citation type="submission" date="2025-09" db="UniProtKB">
        <authorList>
            <consortium name="Ensembl"/>
        </authorList>
    </citation>
    <scope>IDENTIFICATION</scope>
</reference>
<dbReference type="InterPro" id="IPR001087">
    <property type="entry name" value="GDSL"/>
</dbReference>